<evidence type="ECO:0000313" key="4">
    <source>
        <dbReference type="Proteomes" id="UP000275256"/>
    </source>
</evidence>
<dbReference type="OrthoDB" id="9794483at2"/>
<feature type="domain" description="R3H" evidence="2">
    <location>
        <begin position="117"/>
        <end position="180"/>
    </location>
</feature>
<dbReference type="InterPro" id="IPR036867">
    <property type="entry name" value="R3H_dom_sf"/>
</dbReference>
<keyword evidence="3" id="KW-0238">DNA-binding</keyword>
<sequence>MTENNLTPAAETDPPVSETKSPTSETKPSSAEEVLLGEGDLVADYLEEFLDIADLDGDIENSVVNGRAHVVIDTDDTRLVGKEGEVLEALQELCRLVVMTETGNRSRLTLDVAGYRARRRIELVAIAKDAIAEVTESGESVRMAPLNAYERKIVHDEVAAAGLVSESEGEPPHRRVVVSK</sequence>
<dbReference type="InterPro" id="IPR015946">
    <property type="entry name" value="KH_dom-like_a/b"/>
</dbReference>
<organism evidence="3 4">
    <name type="scientific">Tessaracoccus antarcticus</name>
    <dbReference type="NCBI Taxonomy" id="2479848"/>
    <lineage>
        <taxon>Bacteria</taxon>
        <taxon>Bacillati</taxon>
        <taxon>Actinomycetota</taxon>
        <taxon>Actinomycetes</taxon>
        <taxon>Propionibacteriales</taxon>
        <taxon>Propionibacteriaceae</taxon>
        <taxon>Tessaracoccus</taxon>
    </lineage>
</organism>
<feature type="region of interest" description="Disordered" evidence="1">
    <location>
        <begin position="1"/>
        <end position="33"/>
    </location>
</feature>
<name>A0A3M0G8Y5_9ACTN</name>
<dbReference type="SMART" id="SM00393">
    <property type="entry name" value="R3H"/>
    <property type="match status" value="1"/>
</dbReference>
<protein>
    <submittedName>
        <fullName evidence="3">Single-stranded DNA-binding protein</fullName>
    </submittedName>
</protein>
<gene>
    <name evidence="3" type="ORF">EAX62_02325</name>
</gene>
<keyword evidence="4" id="KW-1185">Reference proteome</keyword>
<dbReference type="SUPFAM" id="SSF82708">
    <property type="entry name" value="R3H domain"/>
    <property type="match status" value="1"/>
</dbReference>
<dbReference type="Gene3D" id="3.30.300.20">
    <property type="match status" value="1"/>
</dbReference>
<dbReference type="InterPro" id="IPR001374">
    <property type="entry name" value="R3H_dom"/>
</dbReference>
<evidence type="ECO:0000313" key="3">
    <source>
        <dbReference type="EMBL" id="RMB61500.1"/>
    </source>
</evidence>
<accession>A0A3M0G8Y5</accession>
<evidence type="ECO:0000259" key="2">
    <source>
        <dbReference type="PROSITE" id="PS51061"/>
    </source>
</evidence>
<dbReference type="RefSeq" id="WP_121900047.1">
    <property type="nucleotide sequence ID" value="NZ_REFW01000001.1"/>
</dbReference>
<dbReference type="CDD" id="cd02644">
    <property type="entry name" value="R3H_jag"/>
    <property type="match status" value="1"/>
</dbReference>
<feature type="compositionally biased region" description="Low complexity" evidence="1">
    <location>
        <begin position="14"/>
        <end position="33"/>
    </location>
</feature>
<dbReference type="PANTHER" id="PTHR35800">
    <property type="entry name" value="PROTEIN JAG"/>
    <property type="match status" value="1"/>
</dbReference>
<dbReference type="InterPro" id="IPR038008">
    <property type="entry name" value="Jag_KH"/>
</dbReference>
<dbReference type="Gene3D" id="3.30.1370.50">
    <property type="entry name" value="R3H-like domain"/>
    <property type="match status" value="1"/>
</dbReference>
<dbReference type="Pfam" id="PF01424">
    <property type="entry name" value="R3H"/>
    <property type="match status" value="1"/>
</dbReference>
<evidence type="ECO:0000256" key="1">
    <source>
        <dbReference type="SAM" id="MobiDB-lite"/>
    </source>
</evidence>
<reference evidence="3 4" key="1">
    <citation type="submission" date="2018-10" db="EMBL/GenBank/DDBJ databases">
        <title>Tessaracoccus antarcticuss sp. nov., isolated from sediment.</title>
        <authorList>
            <person name="Zhou L.Y."/>
            <person name="Du Z.J."/>
        </authorList>
    </citation>
    <scope>NUCLEOTIDE SEQUENCE [LARGE SCALE GENOMIC DNA]</scope>
    <source>
        <strain evidence="3 4">JDX10</strain>
    </source>
</reference>
<proteinExistence type="predicted"/>
<dbReference type="InterPro" id="IPR039247">
    <property type="entry name" value="KhpB"/>
</dbReference>
<dbReference type="AlphaFoldDB" id="A0A3M0G8Y5"/>
<dbReference type="PANTHER" id="PTHR35800:SF1">
    <property type="entry name" value="RNA-BINDING PROTEIN KHPB"/>
    <property type="match status" value="1"/>
</dbReference>
<dbReference type="GO" id="GO:0003723">
    <property type="term" value="F:RNA binding"/>
    <property type="evidence" value="ECO:0007669"/>
    <property type="project" value="InterPro"/>
</dbReference>
<dbReference type="CDD" id="cd02414">
    <property type="entry name" value="KH-II_Jag"/>
    <property type="match status" value="1"/>
</dbReference>
<dbReference type="PROSITE" id="PS51061">
    <property type="entry name" value="R3H"/>
    <property type="match status" value="1"/>
</dbReference>
<dbReference type="GO" id="GO:0003677">
    <property type="term" value="F:DNA binding"/>
    <property type="evidence" value="ECO:0007669"/>
    <property type="project" value="UniProtKB-KW"/>
</dbReference>
<dbReference type="InterPro" id="IPR034079">
    <property type="entry name" value="R3H_KhpB"/>
</dbReference>
<comment type="caution">
    <text evidence="3">The sequence shown here is derived from an EMBL/GenBank/DDBJ whole genome shotgun (WGS) entry which is preliminary data.</text>
</comment>
<dbReference type="EMBL" id="REFW01000001">
    <property type="protein sequence ID" value="RMB61500.1"/>
    <property type="molecule type" value="Genomic_DNA"/>
</dbReference>
<dbReference type="Proteomes" id="UP000275256">
    <property type="component" value="Unassembled WGS sequence"/>
</dbReference>